<organism evidence="2 3">
    <name type="scientific">Cladobotryum mycophilum</name>
    <dbReference type="NCBI Taxonomy" id="491253"/>
    <lineage>
        <taxon>Eukaryota</taxon>
        <taxon>Fungi</taxon>
        <taxon>Dikarya</taxon>
        <taxon>Ascomycota</taxon>
        <taxon>Pezizomycotina</taxon>
        <taxon>Sordariomycetes</taxon>
        <taxon>Hypocreomycetidae</taxon>
        <taxon>Hypocreales</taxon>
        <taxon>Hypocreaceae</taxon>
        <taxon>Cladobotryum</taxon>
    </lineage>
</organism>
<sequence>MKFSTLILGALAPAAYLAATIERTYNSATVNETDHKIRNITFTVDFGRNPKVYDYAFDIYFLFKNTSKVVHAGVNLWWSSGTKFYGTLNSHLNQTTTNDPKCQYGTNKKTRKKKEGVSCKVTVYDWKREIYKFQFARSSETSWEGVLINTESGNVTSVGSFSLPPGTGSVRDYYWFQTAAH</sequence>
<feature type="signal peptide" evidence="1">
    <location>
        <begin position="1"/>
        <end position="18"/>
    </location>
</feature>
<comment type="caution">
    <text evidence="2">The sequence shown here is derived from an EMBL/GenBank/DDBJ whole genome shotgun (WGS) entry which is preliminary data.</text>
</comment>
<gene>
    <name evidence="2" type="ORF">PT974_01419</name>
</gene>
<evidence type="ECO:0000313" key="2">
    <source>
        <dbReference type="EMBL" id="KAK5999032.1"/>
    </source>
</evidence>
<keyword evidence="3" id="KW-1185">Reference proteome</keyword>
<evidence type="ECO:0000313" key="3">
    <source>
        <dbReference type="Proteomes" id="UP001338125"/>
    </source>
</evidence>
<name>A0ABR0T4K3_9HYPO</name>
<dbReference type="Proteomes" id="UP001338125">
    <property type="component" value="Unassembled WGS sequence"/>
</dbReference>
<accession>A0ABR0T4K3</accession>
<proteinExistence type="predicted"/>
<keyword evidence="1" id="KW-0732">Signal</keyword>
<feature type="chain" id="PRO_5046380521" evidence="1">
    <location>
        <begin position="19"/>
        <end position="181"/>
    </location>
</feature>
<reference evidence="2 3" key="1">
    <citation type="submission" date="2024-01" db="EMBL/GenBank/DDBJ databases">
        <title>Complete genome of Cladobotryum mycophilum ATHUM6906.</title>
        <authorList>
            <person name="Christinaki A.C."/>
            <person name="Myridakis A.I."/>
            <person name="Kouvelis V.N."/>
        </authorList>
    </citation>
    <scope>NUCLEOTIDE SEQUENCE [LARGE SCALE GENOMIC DNA]</scope>
    <source>
        <strain evidence="2 3">ATHUM6906</strain>
    </source>
</reference>
<dbReference type="EMBL" id="JAVFKD010000001">
    <property type="protein sequence ID" value="KAK5999032.1"/>
    <property type="molecule type" value="Genomic_DNA"/>
</dbReference>
<evidence type="ECO:0000256" key="1">
    <source>
        <dbReference type="SAM" id="SignalP"/>
    </source>
</evidence>
<protein>
    <submittedName>
        <fullName evidence="2">Uncharacterized protein</fullName>
    </submittedName>
</protein>